<dbReference type="EMBL" id="MU826877">
    <property type="protein sequence ID" value="KAJ7369969.1"/>
    <property type="molecule type" value="Genomic_DNA"/>
</dbReference>
<evidence type="ECO:0000313" key="3">
    <source>
        <dbReference type="EMBL" id="KAJ7369969.1"/>
    </source>
</evidence>
<keyword evidence="2" id="KW-0472">Membrane</keyword>
<evidence type="ECO:0000313" key="4">
    <source>
        <dbReference type="Proteomes" id="UP001163046"/>
    </source>
</evidence>
<feature type="transmembrane region" description="Helical" evidence="2">
    <location>
        <begin position="125"/>
        <end position="144"/>
    </location>
</feature>
<gene>
    <name evidence="3" type="ORF">OS493_035140</name>
</gene>
<keyword evidence="2" id="KW-1133">Transmembrane helix</keyword>
<keyword evidence="2" id="KW-0812">Transmembrane</keyword>
<evidence type="ECO:0000256" key="1">
    <source>
        <dbReference type="SAM" id="MobiDB-lite"/>
    </source>
</evidence>
<comment type="caution">
    <text evidence="3">The sequence shown here is derived from an EMBL/GenBank/DDBJ whole genome shotgun (WGS) entry which is preliminary data.</text>
</comment>
<feature type="transmembrane region" description="Helical" evidence="2">
    <location>
        <begin position="165"/>
        <end position="186"/>
    </location>
</feature>
<sequence length="290" mass="31911">MCVANTFQAASVKRLLAAGMSFSILRQQNIIGSDPEKIVNLLSIMRVLKPKRKDLVLKVQRHIEDNYEEPEMILKDFESSSDSSPLFSVISRSSTPIPTEDCCRMRCCGFACNYNPCCDGCCCCVILAILFCFLAIASTLAWYSSIPQITKYLKSNDDLNQAGPFVIGGLGFLAVCSGLCAIYIRYVKPRYELSYSVLPCSNQTSNQASYAASDSIRTSYSRRIERPRHCSCSSGQYTGSSSLASRASRASSRNPRLLYESDVVADGVPQDGYPGFFTQEAEDQGEGEVV</sequence>
<feature type="compositionally biased region" description="Low complexity" evidence="1">
    <location>
        <begin position="231"/>
        <end position="249"/>
    </location>
</feature>
<dbReference type="AlphaFoldDB" id="A0A9W9YYD6"/>
<protein>
    <recommendedName>
        <fullName evidence="5">Transmembrane protein</fullName>
    </recommendedName>
</protein>
<reference evidence="3" key="1">
    <citation type="submission" date="2023-01" db="EMBL/GenBank/DDBJ databases">
        <title>Genome assembly of the deep-sea coral Lophelia pertusa.</title>
        <authorList>
            <person name="Herrera S."/>
            <person name="Cordes E."/>
        </authorList>
    </citation>
    <scope>NUCLEOTIDE SEQUENCE</scope>
    <source>
        <strain evidence="3">USNM1676648</strain>
        <tissue evidence="3">Polyp</tissue>
    </source>
</reference>
<keyword evidence="4" id="KW-1185">Reference proteome</keyword>
<feature type="region of interest" description="Disordered" evidence="1">
    <location>
        <begin position="230"/>
        <end position="249"/>
    </location>
</feature>
<organism evidence="3 4">
    <name type="scientific">Desmophyllum pertusum</name>
    <dbReference type="NCBI Taxonomy" id="174260"/>
    <lineage>
        <taxon>Eukaryota</taxon>
        <taxon>Metazoa</taxon>
        <taxon>Cnidaria</taxon>
        <taxon>Anthozoa</taxon>
        <taxon>Hexacorallia</taxon>
        <taxon>Scleractinia</taxon>
        <taxon>Caryophylliina</taxon>
        <taxon>Caryophylliidae</taxon>
        <taxon>Desmophyllum</taxon>
    </lineage>
</organism>
<feature type="region of interest" description="Disordered" evidence="1">
    <location>
        <begin position="266"/>
        <end position="290"/>
    </location>
</feature>
<accession>A0A9W9YYD6</accession>
<dbReference type="Proteomes" id="UP001163046">
    <property type="component" value="Unassembled WGS sequence"/>
</dbReference>
<evidence type="ECO:0008006" key="5">
    <source>
        <dbReference type="Google" id="ProtNLM"/>
    </source>
</evidence>
<evidence type="ECO:0000256" key="2">
    <source>
        <dbReference type="SAM" id="Phobius"/>
    </source>
</evidence>
<dbReference type="OrthoDB" id="5985210at2759"/>
<feature type="compositionally biased region" description="Acidic residues" evidence="1">
    <location>
        <begin position="280"/>
        <end position="290"/>
    </location>
</feature>
<proteinExistence type="predicted"/>
<name>A0A9W9YYD6_9CNID</name>